<comment type="caution">
    <text evidence="7">The sequence shown here is derived from an EMBL/GenBank/DDBJ whole genome shotgun (WGS) entry which is preliminary data.</text>
</comment>
<evidence type="ECO:0000256" key="5">
    <source>
        <dbReference type="ARBA" id="ARBA00023002"/>
    </source>
</evidence>
<keyword evidence="4" id="KW-0274">FAD</keyword>
<dbReference type="Proteomes" id="UP001305414">
    <property type="component" value="Unassembled WGS sequence"/>
</dbReference>
<evidence type="ECO:0000256" key="1">
    <source>
        <dbReference type="ARBA" id="ARBA00001974"/>
    </source>
</evidence>
<dbReference type="Gene3D" id="3.30.465.10">
    <property type="match status" value="1"/>
</dbReference>
<keyword evidence="8" id="KW-1185">Reference proteome</keyword>
<proteinExistence type="inferred from homology"/>
<gene>
    <name evidence="7" type="ORF">RRF57_003999</name>
</gene>
<dbReference type="PROSITE" id="PS51387">
    <property type="entry name" value="FAD_PCMH"/>
    <property type="match status" value="1"/>
</dbReference>
<comment type="similarity">
    <text evidence="2">Belongs to the oxygen-dependent FAD-linked oxidoreductase family.</text>
</comment>
<protein>
    <recommendedName>
        <fullName evidence="6">FAD-binding PCMH-type domain-containing protein</fullName>
    </recommendedName>
</protein>
<evidence type="ECO:0000313" key="8">
    <source>
        <dbReference type="Proteomes" id="UP001305414"/>
    </source>
</evidence>
<dbReference type="Gene3D" id="3.40.462.20">
    <property type="match status" value="1"/>
</dbReference>
<sequence>MALNDNTEYSMATSSLSLLDPSTGILPITPPAEIAYRFHSPDWSEWNAYATRWSTYAAPSFDYVFLPETERDLSIGRHSLQGMQLEYLSANYVPLLAQGGGHGYSPTLGTKRDVVQVNLDRFDDIEIHSDGTVGVGGSVRFEDLVTSLYEAGRVMTVGSCPCVGSTGAMLGGGIGRLQGKYGLTSDAVLKFRVLLWNGTVVEASNSVNSDLFWGIQGAGQNFGIVTETTYRTWPQENSGTHYSADQYFTDDSLEGVLQRLNTIIANQDPGLGMTGFSLSIVYPGGIESGHHYADLFASTPANDSHHPINRVLINETAVPWSQLDFVASNGTIAAACKKGLRQNTYTASLRAFNLSTFVELYAAYRSFIVANPTASLSSMVFEVFGQQAVDSRASESSAFPHRGKINVLALLEMIYEDDAVAEVSDDFGQTWRDVLLRPEVSGYERPAVYQNYAHGDEPLAAVYGYETWRQEKLTALKRKFDPHEMFSGYHGIPVELSGWT</sequence>
<name>A0AAN7UGN9_9PEZI</name>
<feature type="domain" description="FAD-binding PCMH-type" evidence="6">
    <location>
        <begin position="56"/>
        <end position="235"/>
    </location>
</feature>
<keyword evidence="3" id="KW-0285">Flavoprotein</keyword>
<dbReference type="InterPro" id="IPR050416">
    <property type="entry name" value="FAD-linked_Oxidoreductase"/>
</dbReference>
<dbReference type="EMBL" id="JAWHQM010000008">
    <property type="protein sequence ID" value="KAK5628284.1"/>
    <property type="molecule type" value="Genomic_DNA"/>
</dbReference>
<evidence type="ECO:0000256" key="3">
    <source>
        <dbReference type="ARBA" id="ARBA00022630"/>
    </source>
</evidence>
<dbReference type="InterPro" id="IPR016166">
    <property type="entry name" value="FAD-bd_PCMH"/>
</dbReference>
<dbReference type="GO" id="GO:0016491">
    <property type="term" value="F:oxidoreductase activity"/>
    <property type="evidence" value="ECO:0007669"/>
    <property type="project" value="UniProtKB-KW"/>
</dbReference>
<dbReference type="SUPFAM" id="SSF56176">
    <property type="entry name" value="FAD-binding/transporter-associated domain-like"/>
    <property type="match status" value="1"/>
</dbReference>
<dbReference type="GO" id="GO:0071949">
    <property type="term" value="F:FAD binding"/>
    <property type="evidence" value="ECO:0007669"/>
    <property type="project" value="InterPro"/>
</dbReference>
<comment type="cofactor">
    <cofactor evidence="1">
        <name>FAD</name>
        <dbReference type="ChEBI" id="CHEBI:57692"/>
    </cofactor>
</comment>
<evidence type="ECO:0000256" key="4">
    <source>
        <dbReference type="ARBA" id="ARBA00022827"/>
    </source>
</evidence>
<evidence type="ECO:0000256" key="2">
    <source>
        <dbReference type="ARBA" id="ARBA00005466"/>
    </source>
</evidence>
<dbReference type="InterPro" id="IPR036318">
    <property type="entry name" value="FAD-bd_PCMH-like_sf"/>
</dbReference>
<evidence type="ECO:0000313" key="7">
    <source>
        <dbReference type="EMBL" id="KAK5628284.1"/>
    </source>
</evidence>
<dbReference type="InterPro" id="IPR006094">
    <property type="entry name" value="Oxid_FAD_bind_N"/>
</dbReference>
<evidence type="ECO:0000259" key="6">
    <source>
        <dbReference type="PROSITE" id="PS51387"/>
    </source>
</evidence>
<keyword evidence="5" id="KW-0560">Oxidoreductase</keyword>
<dbReference type="InterPro" id="IPR016169">
    <property type="entry name" value="FAD-bd_PCMH_sub2"/>
</dbReference>
<dbReference type="PANTHER" id="PTHR42973:SF39">
    <property type="entry name" value="FAD-BINDING PCMH-TYPE DOMAIN-CONTAINING PROTEIN"/>
    <property type="match status" value="1"/>
</dbReference>
<organism evidence="7 8">
    <name type="scientific">Xylaria bambusicola</name>
    <dbReference type="NCBI Taxonomy" id="326684"/>
    <lineage>
        <taxon>Eukaryota</taxon>
        <taxon>Fungi</taxon>
        <taxon>Dikarya</taxon>
        <taxon>Ascomycota</taxon>
        <taxon>Pezizomycotina</taxon>
        <taxon>Sordariomycetes</taxon>
        <taxon>Xylariomycetidae</taxon>
        <taxon>Xylariales</taxon>
        <taxon>Xylariaceae</taxon>
        <taxon>Xylaria</taxon>
    </lineage>
</organism>
<dbReference type="PANTHER" id="PTHR42973">
    <property type="entry name" value="BINDING OXIDOREDUCTASE, PUTATIVE (AFU_ORTHOLOGUE AFUA_1G17690)-RELATED"/>
    <property type="match status" value="1"/>
</dbReference>
<dbReference type="AlphaFoldDB" id="A0AAN7UGN9"/>
<reference evidence="7 8" key="1">
    <citation type="submission" date="2023-10" db="EMBL/GenBank/DDBJ databases">
        <title>Draft genome sequence of Xylaria bambusicola isolate GMP-LS, the root and basal stem rot pathogen of sugarcane in Indonesia.</title>
        <authorList>
            <person name="Selvaraj P."/>
            <person name="Muralishankar V."/>
            <person name="Muruganantham S."/>
            <person name="Sp S."/>
            <person name="Haryani S."/>
            <person name="Lau K.J.X."/>
            <person name="Naqvi N.I."/>
        </authorList>
    </citation>
    <scope>NUCLEOTIDE SEQUENCE [LARGE SCALE GENOMIC DNA]</scope>
    <source>
        <strain evidence="7">GMP-LS</strain>
    </source>
</reference>
<dbReference type="Pfam" id="PF01565">
    <property type="entry name" value="FAD_binding_4"/>
    <property type="match status" value="1"/>
</dbReference>
<accession>A0AAN7UGN9</accession>